<evidence type="ECO:0000256" key="1">
    <source>
        <dbReference type="ARBA" id="ARBA00001412"/>
    </source>
</evidence>
<evidence type="ECO:0000256" key="6">
    <source>
        <dbReference type="ARBA" id="ARBA00032230"/>
    </source>
</evidence>
<dbReference type="Gene3D" id="2.70.98.10">
    <property type="match status" value="1"/>
</dbReference>
<keyword evidence="4" id="KW-0378">Hydrolase</keyword>
<evidence type="ECO:0000313" key="8">
    <source>
        <dbReference type="EMBL" id="WPH03948.1"/>
    </source>
</evidence>
<organism evidence="8 9">
    <name type="scientific">Acrodontium crateriforme</name>
    <dbReference type="NCBI Taxonomy" id="150365"/>
    <lineage>
        <taxon>Eukaryota</taxon>
        <taxon>Fungi</taxon>
        <taxon>Dikarya</taxon>
        <taxon>Ascomycota</taxon>
        <taxon>Pezizomycotina</taxon>
        <taxon>Dothideomycetes</taxon>
        <taxon>Dothideomycetidae</taxon>
        <taxon>Mycosphaerellales</taxon>
        <taxon>Teratosphaeriaceae</taxon>
        <taxon>Acrodontium</taxon>
    </lineage>
</organism>
<dbReference type="InterPro" id="IPR006103">
    <property type="entry name" value="Glyco_hydro_2_cat"/>
</dbReference>
<dbReference type="InterPro" id="IPR014718">
    <property type="entry name" value="GH-type_carb-bd"/>
</dbReference>
<feature type="domain" description="Beta galactosidase small chain/" evidence="7">
    <location>
        <begin position="742"/>
        <end position="1026"/>
    </location>
</feature>
<evidence type="ECO:0000313" key="9">
    <source>
        <dbReference type="Proteomes" id="UP001303373"/>
    </source>
</evidence>
<dbReference type="InterPro" id="IPR032312">
    <property type="entry name" value="LacZ_4"/>
</dbReference>
<dbReference type="PRINTS" id="PR00132">
    <property type="entry name" value="GLHYDRLASE2"/>
</dbReference>
<dbReference type="Pfam" id="PF00703">
    <property type="entry name" value="Glyco_hydro_2"/>
    <property type="match status" value="1"/>
</dbReference>
<dbReference type="GO" id="GO:0005990">
    <property type="term" value="P:lactose catabolic process"/>
    <property type="evidence" value="ECO:0007669"/>
    <property type="project" value="TreeGrafter"/>
</dbReference>
<dbReference type="EMBL" id="CP138590">
    <property type="protein sequence ID" value="WPH03948.1"/>
    <property type="molecule type" value="Genomic_DNA"/>
</dbReference>
<keyword evidence="9" id="KW-1185">Reference proteome</keyword>
<evidence type="ECO:0000256" key="2">
    <source>
        <dbReference type="ARBA" id="ARBA00007401"/>
    </source>
</evidence>
<dbReference type="SUPFAM" id="SSF51445">
    <property type="entry name" value="(Trans)glycosidases"/>
    <property type="match status" value="1"/>
</dbReference>
<dbReference type="InterPro" id="IPR013783">
    <property type="entry name" value="Ig-like_fold"/>
</dbReference>
<dbReference type="Gene3D" id="2.60.120.260">
    <property type="entry name" value="Galactose-binding domain-like"/>
    <property type="match status" value="1"/>
</dbReference>
<dbReference type="InterPro" id="IPR050347">
    <property type="entry name" value="Bact_Beta-galactosidase"/>
</dbReference>
<dbReference type="PANTHER" id="PTHR46323:SF2">
    <property type="entry name" value="BETA-GALACTOSIDASE"/>
    <property type="match status" value="1"/>
</dbReference>
<proteinExistence type="inferred from homology"/>
<dbReference type="InterPro" id="IPR017853">
    <property type="entry name" value="GH"/>
</dbReference>
<dbReference type="Pfam" id="PF02929">
    <property type="entry name" value="Bgal_small_N"/>
    <property type="match status" value="1"/>
</dbReference>
<dbReference type="InterPro" id="IPR011013">
    <property type="entry name" value="Gal_mutarotase_sf_dom"/>
</dbReference>
<accession>A0AAQ3MAT7</accession>
<dbReference type="InterPro" id="IPR006102">
    <property type="entry name" value="Ig-like_GH2"/>
</dbReference>
<dbReference type="SUPFAM" id="SSF49303">
    <property type="entry name" value="beta-Galactosidase/glucuronidase domain"/>
    <property type="match status" value="2"/>
</dbReference>
<dbReference type="Proteomes" id="UP001303373">
    <property type="component" value="Chromosome 11"/>
</dbReference>
<dbReference type="GO" id="GO:0009341">
    <property type="term" value="C:beta-galactosidase complex"/>
    <property type="evidence" value="ECO:0007669"/>
    <property type="project" value="InterPro"/>
</dbReference>
<dbReference type="Pfam" id="PF02837">
    <property type="entry name" value="Glyco_hydro_2_N"/>
    <property type="match status" value="1"/>
</dbReference>
<dbReference type="AlphaFoldDB" id="A0AAQ3MAT7"/>
<dbReference type="InterPro" id="IPR006101">
    <property type="entry name" value="Glyco_hydro_2"/>
</dbReference>
<evidence type="ECO:0000256" key="4">
    <source>
        <dbReference type="ARBA" id="ARBA00022801"/>
    </source>
</evidence>
<dbReference type="PANTHER" id="PTHR46323">
    <property type="entry name" value="BETA-GALACTOSIDASE"/>
    <property type="match status" value="1"/>
</dbReference>
<dbReference type="FunFam" id="3.20.20.80:FF:000018">
    <property type="entry name" value="Beta-galactosidase"/>
    <property type="match status" value="1"/>
</dbReference>
<dbReference type="Gene3D" id="2.60.40.10">
    <property type="entry name" value="Immunoglobulins"/>
    <property type="match status" value="2"/>
</dbReference>
<dbReference type="GO" id="GO:0030246">
    <property type="term" value="F:carbohydrate binding"/>
    <property type="evidence" value="ECO:0007669"/>
    <property type="project" value="InterPro"/>
</dbReference>
<gene>
    <name evidence="8" type="ORF">R9X50_00683100</name>
</gene>
<name>A0AAQ3MAT7_9PEZI</name>
<dbReference type="SUPFAM" id="SSF74650">
    <property type="entry name" value="Galactose mutarotase-like"/>
    <property type="match status" value="1"/>
</dbReference>
<dbReference type="Pfam" id="PF02836">
    <property type="entry name" value="Glyco_hydro_2_C"/>
    <property type="match status" value="1"/>
</dbReference>
<comment type="similarity">
    <text evidence="2">Belongs to the glycosyl hydrolase 2 family.</text>
</comment>
<evidence type="ECO:0000259" key="7">
    <source>
        <dbReference type="SMART" id="SM01038"/>
    </source>
</evidence>
<protein>
    <recommendedName>
        <fullName evidence="3">beta-galactosidase</fullName>
        <ecNumber evidence="3">3.2.1.23</ecNumber>
    </recommendedName>
    <alternativeName>
        <fullName evidence="6">Lactase</fullName>
    </alternativeName>
</protein>
<dbReference type="InterPro" id="IPR036156">
    <property type="entry name" value="Beta-gal/glucu_dom_sf"/>
</dbReference>
<dbReference type="GO" id="GO:0004565">
    <property type="term" value="F:beta-galactosidase activity"/>
    <property type="evidence" value="ECO:0007669"/>
    <property type="project" value="UniProtKB-EC"/>
</dbReference>
<dbReference type="InterPro" id="IPR004199">
    <property type="entry name" value="B-gal_small/dom_5"/>
</dbReference>
<sequence length="1028" mass="117241">MYPEGGKPDWANLCVLHRNTLPPRANFHIYDREADAISRDVTKARAHCISGRWKFHLASSPFEAPTISESEALDYKNWSDIEVPGMWQLQGFGKGPQYTNFQWPFPVEPPNPPLADNECGTYVTEFDIPQQLENDQLRLRFEGVDSAFHLWVNGKQVGYSQGSRNPSEFDITAFVRRGMTNTLAVQVYQRCDGSYLEDQDQWWLSGIFRDVFLLGFPKATHFQDISVETDFDKSYRHAELNVQVQISAHGLVGLRLLNAAGHEVTNASGYAAESKGPQTAMFSLKVKNPLKWTAETPYLYTLVISLQQDEQQQQQFTAHKVGFRKVEMKDGLIKVNGKRVVFKGVNRHEHHPQFGRAVPYHFMRHDLVLMKQSNINAVRTCHQPNDPRLYDICDELGLWVMDEADLECHGFEMCQDSNVRPNSWTSDNPEWREAYIDRAKQMVYRDKLHPSVIIWSLGNEAFYGQNHTEMYKWIKKYDTTRPIHYEQDYEAQDADMYSRMYASHTDIIRFIKDQSKQNKPLVLCEFIHAMGTGPGNIKEYIEAFYAYPRLQGGWVWEWANHGLLTQTKDGQLFYGYGGDFGDMPNDGHFVMDGVIQSDHTPNSGLIEYKKAIEPVQMLSCTEETVTIINRLDFDTLDHLVCTWSLKGDAVNKALSGKIELPGGVGPGATVKLPLPKVQSQAEFETFIDLSFSLKETTAWADAGYELAWAQVPIRGLGQTELPQPTQPVGQIKAQKLSPSTLRISSSSHEWLVDIVRGKLSSWRQNGKEIISAEHPFDITFYRAPTDNDGPDAWDWRDRKLELASTSTQSVKWQSQSSTITLEMHQSFASIGLPWSIKMHTVYIFGADGTVQLQTTGTPQGINRPRTVPRIGVTFGLPKDFENITWFGRGPSESYKDFKLSQRIDTYAVSSVDQLWHAAPEYPQECANRTDTRWLKLSNGVSVLKAQFFDVKKPSQRKLFDFMVSHYTTQDIEKTKHPYELHATKKDAVLLRLDFDHHGLGTGSCGPKTLDEYALKLEPFQFGIMLSRE</sequence>
<dbReference type="SMART" id="SM01038">
    <property type="entry name" value="Bgal_small_N"/>
    <property type="match status" value="1"/>
</dbReference>
<dbReference type="EC" id="3.2.1.23" evidence="3"/>
<dbReference type="SUPFAM" id="SSF49785">
    <property type="entry name" value="Galactose-binding domain-like"/>
    <property type="match status" value="1"/>
</dbReference>
<reference evidence="8 9" key="1">
    <citation type="submission" date="2023-11" db="EMBL/GenBank/DDBJ databases">
        <title>An acidophilic fungus is an integral part of prey digestion in a carnivorous sundew plant.</title>
        <authorList>
            <person name="Tsai I.J."/>
        </authorList>
    </citation>
    <scope>NUCLEOTIDE SEQUENCE [LARGE SCALE GENOMIC DNA]</scope>
    <source>
        <strain evidence="8">169a</strain>
    </source>
</reference>
<dbReference type="Pfam" id="PF16353">
    <property type="entry name" value="LacZ_4"/>
    <property type="match status" value="1"/>
</dbReference>
<dbReference type="InterPro" id="IPR006104">
    <property type="entry name" value="Glyco_hydro_2_N"/>
</dbReference>
<comment type="catalytic activity">
    <reaction evidence="1">
        <text>Hydrolysis of terminal non-reducing beta-D-galactose residues in beta-D-galactosides.</text>
        <dbReference type="EC" id="3.2.1.23"/>
    </reaction>
</comment>
<dbReference type="InterPro" id="IPR008979">
    <property type="entry name" value="Galactose-bd-like_sf"/>
</dbReference>
<keyword evidence="5" id="KW-0326">Glycosidase</keyword>
<evidence type="ECO:0000256" key="3">
    <source>
        <dbReference type="ARBA" id="ARBA00012756"/>
    </source>
</evidence>
<dbReference type="Gene3D" id="3.20.20.80">
    <property type="entry name" value="Glycosidases"/>
    <property type="match status" value="1"/>
</dbReference>
<evidence type="ECO:0000256" key="5">
    <source>
        <dbReference type="ARBA" id="ARBA00023295"/>
    </source>
</evidence>